<dbReference type="InterPro" id="IPR003010">
    <property type="entry name" value="C-N_Hydrolase"/>
</dbReference>
<comment type="catalytic activity">
    <reaction evidence="7 8">
        <text>deamido-NAD(+) + L-glutamine + ATP + H2O = L-glutamate + AMP + diphosphate + NAD(+) + H(+)</text>
        <dbReference type="Rhea" id="RHEA:24384"/>
        <dbReference type="ChEBI" id="CHEBI:15377"/>
        <dbReference type="ChEBI" id="CHEBI:15378"/>
        <dbReference type="ChEBI" id="CHEBI:29985"/>
        <dbReference type="ChEBI" id="CHEBI:30616"/>
        <dbReference type="ChEBI" id="CHEBI:33019"/>
        <dbReference type="ChEBI" id="CHEBI:57540"/>
        <dbReference type="ChEBI" id="CHEBI:58359"/>
        <dbReference type="ChEBI" id="CHEBI:58437"/>
        <dbReference type="ChEBI" id="CHEBI:456215"/>
        <dbReference type="EC" id="6.3.5.1"/>
    </reaction>
</comment>
<evidence type="ECO:0000256" key="4">
    <source>
        <dbReference type="ARBA" id="ARBA00022741"/>
    </source>
</evidence>
<feature type="compositionally biased region" description="Low complexity" evidence="9">
    <location>
        <begin position="22"/>
        <end position="34"/>
    </location>
</feature>
<feature type="binding site" evidence="7">
    <location>
        <position position="538"/>
    </location>
    <ligand>
        <name>deamido-NAD(+)</name>
        <dbReference type="ChEBI" id="CHEBI:58437"/>
        <note>ligand shared between two neighboring subunits</note>
    </ligand>
</feature>
<dbReference type="Gene3D" id="3.40.50.620">
    <property type="entry name" value="HUPs"/>
    <property type="match status" value="1"/>
</dbReference>
<keyword evidence="4 7" id="KW-0547">Nucleotide-binding</keyword>
<accession>A0ABP9HM85</accession>
<evidence type="ECO:0000256" key="9">
    <source>
        <dbReference type="SAM" id="MobiDB-lite"/>
    </source>
</evidence>
<name>A0ABP9HM85_9ACTN</name>
<evidence type="ECO:0000256" key="3">
    <source>
        <dbReference type="ARBA" id="ARBA00022598"/>
    </source>
</evidence>
<dbReference type="EMBL" id="BAABHS010000016">
    <property type="protein sequence ID" value="GAA4974041.1"/>
    <property type="molecule type" value="Genomic_DNA"/>
</dbReference>
<comment type="caution">
    <text evidence="11">The sequence shown here is derived from an EMBL/GenBank/DDBJ whole genome shotgun (WGS) entry which is preliminary data.</text>
</comment>
<dbReference type="CDD" id="cd07570">
    <property type="entry name" value="GAT_Gln-NAD-synth"/>
    <property type="match status" value="1"/>
</dbReference>
<dbReference type="InterPro" id="IPR014729">
    <property type="entry name" value="Rossmann-like_a/b/a_fold"/>
</dbReference>
<dbReference type="Pfam" id="PF00795">
    <property type="entry name" value="CN_hydrolase"/>
    <property type="match status" value="1"/>
</dbReference>
<gene>
    <name evidence="7" type="primary">nadE</name>
    <name evidence="11" type="ORF">GCM10023205_45770</name>
</gene>
<dbReference type="NCBIfam" id="NF002730">
    <property type="entry name" value="PRK02628.1"/>
    <property type="match status" value="1"/>
</dbReference>
<feature type="active site" description="Proton acceptor; for glutaminase activity" evidence="7">
    <location>
        <position position="133"/>
    </location>
</feature>
<feature type="binding site" evidence="7">
    <location>
        <begin position="572"/>
        <end position="575"/>
    </location>
    <ligand>
        <name>deamido-NAD(+)</name>
        <dbReference type="ChEBI" id="CHEBI:58437"/>
        <note>ligand shared between two neighboring subunits</note>
    </ligand>
</feature>
<feature type="binding site" evidence="7">
    <location>
        <begin position="448"/>
        <end position="455"/>
    </location>
    <ligand>
        <name>ATP</name>
        <dbReference type="ChEBI" id="CHEBI:30616"/>
    </ligand>
</feature>
<organism evidence="11 12">
    <name type="scientific">Yinghuangia aomiensis</name>
    <dbReference type="NCBI Taxonomy" id="676205"/>
    <lineage>
        <taxon>Bacteria</taxon>
        <taxon>Bacillati</taxon>
        <taxon>Actinomycetota</taxon>
        <taxon>Actinomycetes</taxon>
        <taxon>Kitasatosporales</taxon>
        <taxon>Streptomycetaceae</taxon>
        <taxon>Yinghuangia</taxon>
    </lineage>
</organism>
<sequence>MVDLVRRGVREPVPEVGGGVGVDMPGGDPSALPAGAPPPATRGEPSPPREPVPYPGAGRAVPGAGGQARDRTVSVPLGEVALNFWSIYQQGFARVAACTGHTVIADARANAEAVLRQARRCAEEGVAVAVFPELGLSGYSVEDLLLQDALLDDVEEALSAVVAGSVDLLPVLIVGAPLRHRNRVFNCAVAVHRGRVLGVAPKSYPPNYREFYERRQIASGEDERGGSIRVLGEPVPFGVDLLFEAVDVPGLVVHAEICEDMWVPVPPSTEAALAGATVLANLSGSPITVGRAEDRRLLCRAASVRCLAAYVYAAAGLGESTTDLSWDGQTMIYENGALLAETERFPVADRYAVADVDLDLLRQERQRMGTFDENRRAHAARTRDFRRVEFRLDPPAVDLGLRRRVERFPFVPADAERLALDCYEAYNIQVAGLQQRLASIGGPKVVIGVSGGLDSTHALIVAARAMDRAGRPRSDILGWTLPGFATGEHTKGNAHALMAALGVTAAELDITPTARLMLEEMGHPFASGEPVYDVTFENVQAGLRTDYLFRLANQRGGIVLGTGDLSELALGWCTYGVGDQMSHYNVNSGVPKTLIQHLIRWVMGNGEFDAETARVLGAILDTEISPELVPGEELQSTESKIGPYALHDFTLFHVLRHGFRPSKIAFLAWHAWHDAGAGAWPPGFPVEKRVAYDLAEIRSWLEVFCRRFFAFSQFKRSAMPNGPKVSAGGSLSPRGDWRAPSDGTAQAWLRDLARVDGAVEAG</sequence>
<dbReference type="PROSITE" id="PS50263">
    <property type="entry name" value="CN_HYDROLASE"/>
    <property type="match status" value="1"/>
</dbReference>
<comment type="similarity">
    <text evidence="2 7 8">In the C-terminal section; belongs to the NAD synthetase family.</text>
</comment>
<feature type="compositionally biased region" description="Pro residues" evidence="9">
    <location>
        <begin position="35"/>
        <end position="54"/>
    </location>
</feature>
<feature type="region of interest" description="Disordered" evidence="9">
    <location>
        <begin position="721"/>
        <end position="741"/>
    </location>
</feature>
<dbReference type="Proteomes" id="UP001500466">
    <property type="component" value="Unassembled WGS sequence"/>
</dbReference>
<dbReference type="HAMAP" id="MF_02090">
    <property type="entry name" value="NadE_glutamine_dep"/>
    <property type="match status" value="1"/>
</dbReference>
<feature type="active site" description="Nucleophile; for glutaminase activity" evidence="7">
    <location>
        <position position="258"/>
    </location>
</feature>
<feature type="active site" description="For glutaminase activity" evidence="7">
    <location>
        <position position="202"/>
    </location>
</feature>
<feature type="binding site" evidence="7">
    <location>
        <position position="562"/>
    </location>
    <ligand>
        <name>ATP</name>
        <dbReference type="ChEBI" id="CHEBI:30616"/>
    </ligand>
</feature>
<dbReference type="CDD" id="cd00553">
    <property type="entry name" value="NAD_synthase"/>
    <property type="match status" value="1"/>
</dbReference>
<evidence type="ECO:0000313" key="11">
    <source>
        <dbReference type="EMBL" id="GAA4974041.1"/>
    </source>
</evidence>
<dbReference type="PIRSF" id="PIRSF006630">
    <property type="entry name" value="NADS_GAT"/>
    <property type="match status" value="1"/>
</dbReference>
<evidence type="ECO:0000256" key="7">
    <source>
        <dbReference type="HAMAP-Rule" id="MF_02090"/>
    </source>
</evidence>
<keyword evidence="6 7" id="KW-0520">NAD</keyword>
<feature type="region of interest" description="Disordered" evidence="9">
    <location>
        <begin position="1"/>
        <end position="69"/>
    </location>
</feature>
<keyword evidence="12" id="KW-1185">Reference proteome</keyword>
<keyword evidence="5 7" id="KW-0067">ATP-binding</keyword>
<evidence type="ECO:0000256" key="1">
    <source>
        <dbReference type="ARBA" id="ARBA00005188"/>
    </source>
</evidence>
<feature type="domain" description="CN hydrolase" evidence="10">
    <location>
        <begin position="93"/>
        <end position="360"/>
    </location>
</feature>
<feature type="binding site" evidence="7">
    <location>
        <position position="291"/>
    </location>
    <ligand>
        <name>L-glutamine</name>
        <dbReference type="ChEBI" id="CHEBI:58359"/>
    </ligand>
</feature>
<comment type="pathway">
    <text evidence="1 7 8">Cofactor biosynthesis; NAD(+) biosynthesis; NAD(+) from deamido-NAD(+) (L-Gln route): step 1/1.</text>
</comment>
<evidence type="ECO:0000256" key="2">
    <source>
        <dbReference type="ARBA" id="ARBA00007145"/>
    </source>
</evidence>
<evidence type="ECO:0000256" key="6">
    <source>
        <dbReference type="ARBA" id="ARBA00023027"/>
    </source>
</evidence>
<feature type="compositionally biased region" description="Basic and acidic residues" evidence="9">
    <location>
        <begin position="1"/>
        <end position="13"/>
    </location>
</feature>
<feature type="binding site" evidence="7">
    <location>
        <position position="567"/>
    </location>
    <ligand>
        <name>deamido-NAD(+)</name>
        <dbReference type="ChEBI" id="CHEBI:58437"/>
        <note>ligand shared between two neighboring subunits</note>
    </ligand>
</feature>
<evidence type="ECO:0000313" key="12">
    <source>
        <dbReference type="Proteomes" id="UP001500466"/>
    </source>
</evidence>
<dbReference type="InterPro" id="IPR014445">
    <property type="entry name" value="Gln-dep_NAD_synthase"/>
</dbReference>
<reference evidence="12" key="1">
    <citation type="journal article" date="2019" name="Int. J. Syst. Evol. Microbiol.">
        <title>The Global Catalogue of Microorganisms (GCM) 10K type strain sequencing project: providing services to taxonomists for standard genome sequencing and annotation.</title>
        <authorList>
            <consortium name="The Broad Institute Genomics Platform"/>
            <consortium name="The Broad Institute Genome Sequencing Center for Infectious Disease"/>
            <person name="Wu L."/>
            <person name="Ma J."/>
        </authorList>
    </citation>
    <scope>NUCLEOTIDE SEQUENCE [LARGE SCALE GENOMIC DNA]</scope>
    <source>
        <strain evidence="12">JCM 17986</strain>
    </source>
</reference>
<feature type="binding site" evidence="7">
    <location>
        <position position="208"/>
    </location>
    <ligand>
        <name>L-glutamine</name>
        <dbReference type="ChEBI" id="CHEBI:58359"/>
    </ligand>
</feature>
<dbReference type="Gene3D" id="3.60.110.10">
    <property type="entry name" value="Carbon-nitrogen hydrolase"/>
    <property type="match status" value="1"/>
</dbReference>
<dbReference type="InterPro" id="IPR036526">
    <property type="entry name" value="C-N_Hydrolase_sf"/>
</dbReference>
<dbReference type="InterPro" id="IPR022310">
    <property type="entry name" value="NAD/GMP_synthase"/>
</dbReference>
<evidence type="ECO:0000256" key="5">
    <source>
        <dbReference type="ARBA" id="ARBA00022840"/>
    </source>
</evidence>
<dbReference type="InterPro" id="IPR041856">
    <property type="entry name" value="NAD+_synth_C"/>
</dbReference>
<dbReference type="SUPFAM" id="SSF52402">
    <property type="entry name" value="Adenine nucleotide alpha hydrolases-like"/>
    <property type="match status" value="1"/>
</dbReference>
<evidence type="ECO:0000259" key="10">
    <source>
        <dbReference type="PROSITE" id="PS50263"/>
    </source>
</evidence>
<dbReference type="PANTHER" id="PTHR23090">
    <property type="entry name" value="NH 3 /GLUTAMINE-DEPENDENT NAD + SYNTHETASE"/>
    <property type="match status" value="1"/>
</dbReference>
<evidence type="ECO:0000256" key="8">
    <source>
        <dbReference type="PIRNR" id="PIRNR006630"/>
    </source>
</evidence>
<dbReference type="Gene3D" id="1.10.10.1140">
    <property type="entry name" value="Glutamine-dependent NAD+ synthetase, C-terminal domain"/>
    <property type="match status" value="1"/>
</dbReference>
<feature type="binding site" evidence="7">
    <location>
        <position position="715"/>
    </location>
    <ligand>
        <name>deamido-NAD(+)</name>
        <dbReference type="ChEBI" id="CHEBI:58437"/>
        <note>ligand shared between two neighboring subunits</note>
    </ligand>
</feature>
<dbReference type="Pfam" id="PF02540">
    <property type="entry name" value="NAD_synthase"/>
    <property type="match status" value="1"/>
</dbReference>
<dbReference type="InterPro" id="IPR003694">
    <property type="entry name" value="NAD_synthase"/>
</dbReference>
<proteinExistence type="inferred from homology"/>
<dbReference type="SUPFAM" id="SSF56317">
    <property type="entry name" value="Carbon-nitrogen hydrolase"/>
    <property type="match status" value="1"/>
</dbReference>
<dbReference type="EC" id="6.3.5.1" evidence="7 8"/>
<keyword evidence="3 7" id="KW-0436">Ligase</keyword>
<feature type="binding site" evidence="7">
    <location>
        <position position="285"/>
    </location>
    <ligand>
        <name>L-glutamine</name>
        <dbReference type="ChEBI" id="CHEBI:58359"/>
    </ligand>
</feature>
<comment type="function">
    <text evidence="7">Catalyzes the ATP-dependent amidation of deamido-NAD to form NAD. Uses L-glutamine as a nitrogen source.</text>
</comment>
<dbReference type="PANTHER" id="PTHR23090:SF9">
    <property type="entry name" value="GLUTAMINE-DEPENDENT NAD(+) SYNTHETASE"/>
    <property type="match status" value="1"/>
</dbReference>
<protein>
    <recommendedName>
        <fullName evidence="7 8">Glutamine-dependent NAD(+) synthetase</fullName>
        <ecNumber evidence="7 8">6.3.5.1</ecNumber>
    </recommendedName>
    <alternativeName>
        <fullName evidence="7 8">NAD(+) synthase [glutamine-hydrolyzing]</fullName>
    </alternativeName>
</protein>